<organism evidence="1 2">
    <name type="scientific">Rhizopus delemar (strain RA 99-880 / ATCC MYA-4621 / FGSC 9543 / NRRL 43880)</name>
    <name type="common">Mucormycosis agent</name>
    <name type="synonym">Rhizopus arrhizus var. delemar</name>
    <dbReference type="NCBI Taxonomy" id="246409"/>
    <lineage>
        <taxon>Eukaryota</taxon>
        <taxon>Fungi</taxon>
        <taxon>Fungi incertae sedis</taxon>
        <taxon>Mucoromycota</taxon>
        <taxon>Mucoromycotina</taxon>
        <taxon>Mucoromycetes</taxon>
        <taxon>Mucorales</taxon>
        <taxon>Mucorineae</taxon>
        <taxon>Rhizopodaceae</taxon>
        <taxon>Rhizopus</taxon>
    </lineage>
</organism>
<sequence length="103" mass="12131">MSTSATRFYSSNVTDFEKMEVSKDNWEEELKKLEDSTCVHWINKGFRVKETESSSLGRHKTILWSFNLEYDEETHYVRSLSSHKVVNRDRIGDHLRLTADGFL</sequence>
<dbReference type="VEuPathDB" id="FungiDB:RO3G_14107"/>
<dbReference type="GeneID" id="93621072"/>
<reference evidence="1 2" key="1">
    <citation type="journal article" date="2009" name="PLoS Genet.">
        <title>Genomic analysis of the basal lineage fungus Rhizopus oryzae reveals a whole-genome duplication.</title>
        <authorList>
            <person name="Ma L.-J."/>
            <person name="Ibrahim A.S."/>
            <person name="Skory C."/>
            <person name="Grabherr M.G."/>
            <person name="Burger G."/>
            <person name="Butler M."/>
            <person name="Elias M."/>
            <person name="Idnurm A."/>
            <person name="Lang B.F."/>
            <person name="Sone T."/>
            <person name="Abe A."/>
            <person name="Calvo S.E."/>
            <person name="Corrochano L.M."/>
            <person name="Engels R."/>
            <person name="Fu J."/>
            <person name="Hansberg W."/>
            <person name="Kim J.-M."/>
            <person name="Kodira C.D."/>
            <person name="Koehrsen M.J."/>
            <person name="Liu B."/>
            <person name="Miranda-Saavedra D."/>
            <person name="O'Leary S."/>
            <person name="Ortiz-Castellanos L."/>
            <person name="Poulter R."/>
            <person name="Rodriguez-Romero J."/>
            <person name="Ruiz-Herrera J."/>
            <person name="Shen Y.-Q."/>
            <person name="Zeng Q."/>
            <person name="Galagan J."/>
            <person name="Birren B.W."/>
            <person name="Cuomo C.A."/>
            <person name="Wickes B.L."/>
        </authorList>
    </citation>
    <scope>NUCLEOTIDE SEQUENCE [LARGE SCALE GENOMIC DNA]</scope>
    <source>
        <strain evidence="2">RA 99-880 / ATCC MYA-4621 / FGSC 9543 / NRRL 43880</strain>
    </source>
</reference>
<dbReference type="Proteomes" id="UP000009138">
    <property type="component" value="Unassembled WGS sequence"/>
</dbReference>
<name>I1CLR6_RHIO9</name>
<proteinExistence type="predicted"/>
<dbReference type="RefSeq" id="XP_067524792.1">
    <property type="nucleotide sequence ID" value="XM_067668691.1"/>
</dbReference>
<dbReference type="AlphaFoldDB" id="I1CLR6"/>
<dbReference type="EMBL" id="CH476744">
    <property type="protein sequence ID" value="EIE89396.1"/>
    <property type="molecule type" value="Genomic_DNA"/>
</dbReference>
<evidence type="ECO:0000313" key="2">
    <source>
        <dbReference type="Proteomes" id="UP000009138"/>
    </source>
</evidence>
<dbReference type="InParanoid" id="I1CLR6"/>
<keyword evidence="2" id="KW-1185">Reference proteome</keyword>
<evidence type="ECO:0000313" key="1">
    <source>
        <dbReference type="EMBL" id="EIE89396.1"/>
    </source>
</evidence>
<gene>
    <name evidence="1" type="ORF">RO3G_14107</name>
</gene>
<accession>I1CLR6</accession>
<protein>
    <submittedName>
        <fullName evidence="1">Uncharacterized protein</fullName>
    </submittedName>
</protein>